<proteinExistence type="predicted"/>
<evidence type="ECO:0000313" key="2">
    <source>
        <dbReference type="Proteomes" id="UP000198394"/>
    </source>
</evidence>
<accession>A0A226QR34</accession>
<reference evidence="1 2" key="1">
    <citation type="submission" date="2017-04" db="EMBL/GenBank/DDBJ databases">
        <title>The genome sequence of Parageobacillus galactosidasius DSM 18751.</title>
        <authorList>
            <person name="Ramaloko W.T."/>
            <person name="Koen N."/>
            <person name="Polliack S."/>
            <person name="Aliyu H."/>
            <person name="Lebre P."/>
            <person name="Mohr T."/>
            <person name="Oswald F."/>
            <person name="Zwick M."/>
            <person name="Neumann A."/>
            <person name="Syldatk C."/>
            <person name="Cowan D."/>
            <person name="De Maayer P."/>
        </authorList>
    </citation>
    <scope>NUCLEOTIDE SEQUENCE [LARGE SCALE GENOMIC DNA]</scope>
    <source>
        <strain evidence="1 2">DSM 18751</strain>
    </source>
</reference>
<dbReference type="EMBL" id="NDYL01000001">
    <property type="protein sequence ID" value="OXB94953.1"/>
    <property type="molecule type" value="Genomic_DNA"/>
</dbReference>
<organism evidence="1 2">
    <name type="scientific">Parageobacillus galactosidasius</name>
    <dbReference type="NCBI Taxonomy" id="883812"/>
    <lineage>
        <taxon>Bacteria</taxon>
        <taxon>Bacillati</taxon>
        <taxon>Bacillota</taxon>
        <taxon>Bacilli</taxon>
        <taxon>Bacillales</taxon>
        <taxon>Anoxybacillaceae</taxon>
        <taxon>Parageobacillus</taxon>
    </lineage>
</organism>
<dbReference type="Proteomes" id="UP000198394">
    <property type="component" value="Unassembled WGS sequence"/>
</dbReference>
<gene>
    <name evidence="1" type="ORF">B9L23_08910</name>
</gene>
<protein>
    <submittedName>
        <fullName evidence="1">Uncharacterized protein</fullName>
    </submittedName>
</protein>
<dbReference type="AlphaFoldDB" id="A0A226QR34"/>
<name>A0A226QR34_9BACL</name>
<keyword evidence="2" id="KW-1185">Reference proteome</keyword>
<comment type="caution">
    <text evidence="1">The sequence shown here is derived from an EMBL/GenBank/DDBJ whole genome shotgun (WGS) entry which is preliminary data.</text>
</comment>
<evidence type="ECO:0000313" key="1">
    <source>
        <dbReference type="EMBL" id="OXB94953.1"/>
    </source>
</evidence>
<sequence length="69" mass="8174">MIPKEERFSSFLSKKVSQKRTLCEHFWDTLFFFVGTCCQTHNECINAHKKSTTLEIIYSDQKQLSKGWI</sequence>